<evidence type="ECO:0000313" key="3">
    <source>
        <dbReference type="Proteomes" id="UP001501468"/>
    </source>
</evidence>
<accession>A0ABP7DY30</accession>
<reference evidence="3" key="1">
    <citation type="journal article" date="2019" name="Int. J. Syst. Evol. Microbiol.">
        <title>The Global Catalogue of Microorganisms (GCM) 10K type strain sequencing project: providing services to taxonomists for standard genome sequencing and annotation.</title>
        <authorList>
            <consortium name="The Broad Institute Genomics Platform"/>
            <consortium name="The Broad Institute Genome Sequencing Center for Infectious Disease"/>
            <person name="Wu L."/>
            <person name="Ma J."/>
        </authorList>
    </citation>
    <scope>NUCLEOTIDE SEQUENCE [LARGE SCALE GENOMIC DNA]</scope>
    <source>
        <strain evidence="3">JCM 17125</strain>
    </source>
</reference>
<sequence length="244" mass="25640">MKTPTPTRHTALGLFGVLVVLTMAADATPGIAPGVLLAAPVLASVPADPTSTVTNTASWTHPQSGMSFRCSTDDRGWFPCTTPVTWELDPTRAGRHRLSVRAVDGTGRQSASADYTFSYRDTLRALGLQFTVTGSIDGLAPGVWRPVPVRVSNPGPVTVQVTGLELRLSSDSTPPGCAAVTNLEVRQPQLAADTVLQVPARATVTLPAAGMSTAAIRLRDLPTVNQDACKNKSFALTWSGTAQH</sequence>
<name>A0ABP7DY30_9MICO</name>
<keyword evidence="1" id="KW-0732">Signal</keyword>
<dbReference type="Proteomes" id="UP001501468">
    <property type="component" value="Unassembled WGS sequence"/>
</dbReference>
<dbReference type="RefSeq" id="WP_344947963.1">
    <property type="nucleotide sequence ID" value="NZ_BAABDC010000004.1"/>
</dbReference>
<proteinExistence type="predicted"/>
<comment type="caution">
    <text evidence="2">The sequence shown here is derived from an EMBL/GenBank/DDBJ whole genome shotgun (WGS) entry which is preliminary data.</text>
</comment>
<evidence type="ECO:0008006" key="4">
    <source>
        <dbReference type="Google" id="ProtNLM"/>
    </source>
</evidence>
<feature type="chain" id="PRO_5045627893" description="Ig-like domain-containing protein" evidence="1">
    <location>
        <begin position="25"/>
        <end position="244"/>
    </location>
</feature>
<organism evidence="2 3">
    <name type="scientific">Terrabacter ginsenosidimutans</name>
    <dbReference type="NCBI Taxonomy" id="490575"/>
    <lineage>
        <taxon>Bacteria</taxon>
        <taxon>Bacillati</taxon>
        <taxon>Actinomycetota</taxon>
        <taxon>Actinomycetes</taxon>
        <taxon>Micrococcales</taxon>
        <taxon>Intrasporangiaceae</taxon>
        <taxon>Terrabacter</taxon>
    </lineage>
</organism>
<keyword evidence="3" id="KW-1185">Reference proteome</keyword>
<gene>
    <name evidence="2" type="ORF">GCM10022399_29480</name>
</gene>
<dbReference type="EMBL" id="BAABDC010000004">
    <property type="protein sequence ID" value="GAA3710739.1"/>
    <property type="molecule type" value="Genomic_DNA"/>
</dbReference>
<feature type="signal peptide" evidence="1">
    <location>
        <begin position="1"/>
        <end position="24"/>
    </location>
</feature>
<protein>
    <recommendedName>
        <fullName evidence="4">Ig-like domain-containing protein</fullName>
    </recommendedName>
</protein>
<evidence type="ECO:0000256" key="1">
    <source>
        <dbReference type="SAM" id="SignalP"/>
    </source>
</evidence>
<evidence type="ECO:0000313" key="2">
    <source>
        <dbReference type="EMBL" id="GAA3710739.1"/>
    </source>
</evidence>